<dbReference type="EMBL" id="HE576760">
    <property type="protein sequence ID" value="CCC71800.1"/>
    <property type="molecule type" value="Genomic_DNA"/>
</dbReference>
<keyword evidence="7" id="KW-1185">Reference proteome</keyword>
<feature type="compositionally biased region" description="Basic and acidic residues" evidence="4">
    <location>
        <begin position="330"/>
        <end position="348"/>
    </location>
</feature>
<reference evidence="6 7" key="1">
    <citation type="journal article" date="2011" name="Proc. Natl. Acad. Sci. U.S.A.">
        <title>Evolutionary erosion of yeast sex chromosomes by mating-type switching accidents.</title>
        <authorList>
            <person name="Gordon J.L."/>
            <person name="Armisen D."/>
            <person name="Proux-Wera E."/>
            <person name="Oheigeartaigh S.S."/>
            <person name="Byrne K.P."/>
            <person name="Wolfe K.H."/>
        </authorList>
    </citation>
    <scope>NUCLEOTIDE SEQUENCE [LARGE SCALE GENOMIC DNA]</scope>
    <source>
        <strain evidence="7">ATCC 76901 / BCRC 22586 / CBS 4309 / NBRC 1992 / NRRL Y-12630</strain>
    </source>
</reference>
<dbReference type="PROSITE" id="PS50084">
    <property type="entry name" value="KH_TYPE_1"/>
    <property type="match status" value="3"/>
</dbReference>
<organism evidence="6 7">
    <name type="scientific">Naumovozyma castellii</name>
    <name type="common">Yeast</name>
    <name type="synonym">Saccharomyces castellii</name>
    <dbReference type="NCBI Taxonomy" id="27288"/>
    <lineage>
        <taxon>Eukaryota</taxon>
        <taxon>Fungi</taxon>
        <taxon>Dikarya</taxon>
        <taxon>Ascomycota</taxon>
        <taxon>Saccharomycotina</taxon>
        <taxon>Saccharomycetes</taxon>
        <taxon>Saccharomycetales</taxon>
        <taxon>Saccharomycetaceae</taxon>
        <taxon>Naumovozyma</taxon>
    </lineage>
</organism>
<evidence type="ECO:0000313" key="6">
    <source>
        <dbReference type="EMBL" id="CCC71800.1"/>
    </source>
</evidence>
<dbReference type="OrthoDB" id="442947at2759"/>
<dbReference type="PANTHER" id="PTHR10288">
    <property type="entry name" value="KH DOMAIN CONTAINING RNA BINDING PROTEIN"/>
    <property type="match status" value="1"/>
</dbReference>
<dbReference type="Proteomes" id="UP000001640">
    <property type="component" value="Chromosome 9"/>
</dbReference>
<dbReference type="Gene3D" id="3.30.1370.10">
    <property type="entry name" value="K Homology domain, type 1"/>
    <property type="match status" value="3"/>
</dbReference>
<name>G0VJW8_NAUCA</name>
<feature type="region of interest" description="Disordered" evidence="4">
    <location>
        <begin position="330"/>
        <end position="364"/>
    </location>
</feature>
<protein>
    <recommendedName>
        <fullName evidence="5">K Homology domain-containing protein</fullName>
    </recommendedName>
</protein>
<dbReference type="KEGG" id="ncs:NCAS_0I01320"/>
<evidence type="ECO:0000256" key="3">
    <source>
        <dbReference type="PROSITE-ProRule" id="PRU00117"/>
    </source>
</evidence>
<keyword evidence="1" id="KW-0677">Repeat</keyword>
<dbReference type="eggNOG" id="KOG2190">
    <property type="taxonomic scope" value="Eukaryota"/>
</dbReference>
<dbReference type="RefSeq" id="XP_003678144.1">
    <property type="nucleotide sequence ID" value="XM_003678096.1"/>
</dbReference>
<dbReference type="CDD" id="cd00105">
    <property type="entry name" value="KH-I"/>
    <property type="match status" value="1"/>
</dbReference>
<evidence type="ECO:0000256" key="2">
    <source>
        <dbReference type="ARBA" id="ARBA00022884"/>
    </source>
</evidence>
<dbReference type="InterPro" id="IPR004088">
    <property type="entry name" value="KH_dom_type_1"/>
</dbReference>
<evidence type="ECO:0000256" key="4">
    <source>
        <dbReference type="SAM" id="MobiDB-lite"/>
    </source>
</evidence>
<dbReference type="HOGENOM" id="CLU_022670_2_0_1"/>
<accession>G0VJW8</accession>
<keyword evidence="2 3" id="KW-0694">RNA-binding</keyword>
<evidence type="ECO:0000259" key="5">
    <source>
        <dbReference type="SMART" id="SM00322"/>
    </source>
</evidence>
<dbReference type="AlphaFoldDB" id="G0VJW8"/>
<feature type="domain" description="K Homology" evidence="5">
    <location>
        <begin position="154"/>
        <end position="225"/>
    </location>
</feature>
<evidence type="ECO:0000256" key="1">
    <source>
        <dbReference type="ARBA" id="ARBA00022737"/>
    </source>
</evidence>
<proteinExistence type="predicted"/>
<dbReference type="STRING" id="1064592.G0VJW8"/>
<dbReference type="InterPro" id="IPR036612">
    <property type="entry name" value="KH_dom_type_1_sf"/>
</dbReference>
<dbReference type="GO" id="GO:0003723">
    <property type="term" value="F:RNA binding"/>
    <property type="evidence" value="ECO:0007669"/>
    <property type="project" value="UniProtKB-UniRule"/>
</dbReference>
<dbReference type="InterPro" id="IPR004087">
    <property type="entry name" value="KH_dom"/>
</dbReference>
<feature type="domain" description="K Homology" evidence="5">
    <location>
        <begin position="48"/>
        <end position="118"/>
    </location>
</feature>
<feature type="compositionally biased region" description="Polar residues" evidence="4">
    <location>
        <begin position="349"/>
        <end position="358"/>
    </location>
</feature>
<reference key="2">
    <citation type="submission" date="2011-08" db="EMBL/GenBank/DDBJ databases">
        <title>Genome sequence of Naumovozyma castellii.</title>
        <authorList>
            <person name="Gordon J.L."/>
            <person name="Armisen D."/>
            <person name="Proux-Wera E."/>
            <person name="OhEigeartaigh S.S."/>
            <person name="Byrne K.P."/>
            <person name="Wolfe K.H."/>
        </authorList>
    </citation>
    <scope>NUCLEOTIDE SEQUENCE</scope>
    <source>
        <strain>Type strain:CBS 4309</strain>
    </source>
</reference>
<sequence>MTETTPIETAPLSEEQQPVSSPETTTTDSGSEQEQEQEQSPATSASNNIVTLKLLLSLAESAAIIGLKGARIQELKSTNHVNINISEKVPGCSDRILTCKGTLSGVANTIKDITVVLNKEITTPADKPSTFQFLNSKMAEPTLSDFQTLETLDHVRSVRLILSNVKISTIIGKQAATFKKICHDNDVRMVATRNFLPDSRERILEIQSDPEHIKKAVLDILEIITDNSNTALELNERIYTPHVGRAPNASHSNQQYQAVVMVPEYLVGAMMGHGGSRIANLRKFTKTSVKIEKNEEDETKRKFTILGNVEKNVKSAETMMMRNLDAEIERHHERRSHDENKNENDKSETTTAEETSNKPIAVEF</sequence>
<dbReference type="SUPFAM" id="SSF54791">
    <property type="entry name" value="Eukaryotic type KH-domain (KH-domain type I)"/>
    <property type="match status" value="3"/>
</dbReference>
<dbReference type="OMA" id="CAPVFPM"/>
<dbReference type="InParanoid" id="G0VJW8"/>
<dbReference type="SMART" id="SM00322">
    <property type="entry name" value="KH"/>
    <property type="match status" value="3"/>
</dbReference>
<feature type="domain" description="K Homology" evidence="5">
    <location>
        <begin position="254"/>
        <end position="325"/>
    </location>
</feature>
<feature type="region of interest" description="Disordered" evidence="4">
    <location>
        <begin position="1"/>
        <end position="44"/>
    </location>
</feature>
<gene>
    <name evidence="6" type="primary">NCAS0I01320</name>
    <name evidence="6" type="ordered locus">NCAS_0I01320</name>
</gene>
<dbReference type="GeneID" id="96905489"/>
<evidence type="ECO:0000313" key="7">
    <source>
        <dbReference type="Proteomes" id="UP000001640"/>
    </source>
</evidence>
<dbReference type="Pfam" id="PF00013">
    <property type="entry name" value="KH_1"/>
    <property type="match status" value="3"/>
</dbReference>